<dbReference type="InterPro" id="IPR027417">
    <property type="entry name" value="P-loop_NTPase"/>
</dbReference>
<feature type="domain" description="PD-(D/E)XK endonuclease-like" evidence="1">
    <location>
        <begin position="662"/>
        <end position="913"/>
    </location>
</feature>
<evidence type="ECO:0000313" key="2">
    <source>
        <dbReference type="EMBL" id="GGC76520.1"/>
    </source>
</evidence>
<protein>
    <recommendedName>
        <fullName evidence="1">PD-(D/E)XK endonuclease-like domain-containing protein</fullName>
    </recommendedName>
</protein>
<dbReference type="RefSeq" id="WP_188566340.1">
    <property type="nucleotide sequence ID" value="NZ_BMED01000002.1"/>
</dbReference>
<evidence type="ECO:0000259" key="1">
    <source>
        <dbReference type="Pfam" id="PF12705"/>
    </source>
</evidence>
<comment type="caution">
    <text evidence="2">The sequence shown here is derived from an EMBL/GenBank/DDBJ whole genome shotgun (WGS) entry which is preliminary data.</text>
</comment>
<dbReference type="Gene3D" id="3.90.320.10">
    <property type="match status" value="1"/>
</dbReference>
<sequence>MRHHPELIAASGQFWQQAARRFAQAAGRLHWADQQGRDYSAIRVVVPTFEHAQLFLKALGAEIGGNFIPPRVHTMFAWLGMLPPLAGVPRPTAGSERLMGLYAELRQHAWLKKLFTARRNTDLLPLAQTLLTLSDELSLALLPAVQAGKEDMQQRWHTALAQMPPPTQKILSEEAQLVWTIWQSQLDDSDAAVQRFQKLMQIARQAGENMVWISPTAPDAMEDAFLTAYAKTRDVLPVLLDWRDDALAQPYAPAWPSMIEAVPNRPPQFALEVADTSHIRLCETASLEEEAQQGAQTILHWLQAGKQDIAVIAQDRVVARRIRALLERAQVFVADETGWKLSTTRAAAALAAWFEVISTRADTIALLDLLKSPYLAADLTAGLQSDAGEQEGIVPQEIDKADLVMHIELALRKANVVGGWDAILYSLNNLPQERQWIAGLSRQASSFAARRSLREWSASSLQALEQLNMFASLQADNAGAQIIKLLQSLSSDCQHMEAPFSFAEWRAFINLQLESAPFIVARPDKRVMMLPLNGARLRSFDAVLLVGADATHLPSQPQEVLFFTNAVRRECGLVTREARQRQQLRDFAELLLSNPEVVLSWQGHLDGEHNPVSPWLAQLNLTLQRSGQPPLATHTALIPQQTLPAMAPVQPRPAAPQLTPVTLSASGYSSLVACPYQFFAGRMLGLAAIDTLSDMPEKKDYGDWLHAILKKYHDALLEQQTPAEQREQLLRDISKAQFDRILQQSPAALGYSVRWEKVIPSYVIWATEREQAGWQFELGEAWRERTLSWPDGSVTLRGRIDRLDKNEIGEYAVLDYKTRTQAALSKRLKDGEDHQLPFYGLMADVPVTTASYVALELDRGKTGSADAKEFTEWAEALETAIITDMQAIKQAAPLPAQGTESVCQYCDMRGLCRKGAW</sequence>
<dbReference type="Pfam" id="PF12705">
    <property type="entry name" value="PDDEXK_1"/>
    <property type="match status" value="1"/>
</dbReference>
<name>A0A916ULA4_9BURK</name>
<organism evidence="2 3">
    <name type="scientific">Undibacterium terreum</name>
    <dbReference type="NCBI Taxonomy" id="1224302"/>
    <lineage>
        <taxon>Bacteria</taxon>
        <taxon>Pseudomonadati</taxon>
        <taxon>Pseudomonadota</taxon>
        <taxon>Betaproteobacteria</taxon>
        <taxon>Burkholderiales</taxon>
        <taxon>Oxalobacteraceae</taxon>
        <taxon>Undibacterium</taxon>
    </lineage>
</organism>
<gene>
    <name evidence="2" type="ORF">GCM10011396_24700</name>
</gene>
<reference evidence="2" key="2">
    <citation type="submission" date="2020-09" db="EMBL/GenBank/DDBJ databases">
        <authorList>
            <person name="Sun Q."/>
            <person name="Zhou Y."/>
        </authorList>
    </citation>
    <scope>NUCLEOTIDE SEQUENCE</scope>
    <source>
        <strain evidence="2">CGMCC 1.10998</strain>
    </source>
</reference>
<dbReference type="EMBL" id="BMED01000002">
    <property type="protein sequence ID" value="GGC76520.1"/>
    <property type="molecule type" value="Genomic_DNA"/>
</dbReference>
<dbReference type="InterPro" id="IPR011604">
    <property type="entry name" value="PDDEXK-like_dom_sf"/>
</dbReference>
<dbReference type="Proteomes" id="UP000637423">
    <property type="component" value="Unassembled WGS sequence"/>
</dbReference>
<accession>A0A916ULA4</accession>
<proteinExistence type="predicted"/>
<dbReference type="SUPFAM" id="SSF52540">
    <property type="entry name" value="P-loop containing nucleoside triphosphate hydrolases"/>
    <property type="match status" value="1"/>
</dbReference>
<dbReference type="InterPro" id="IPR038726">
    <property type="entry name" value="PDDEXK_AddAB-type"/>
</dbReference>
<keyword evidence="3" id="KW-1185">Reference proteome</keyword>
<reference evidence="2" key="1">
    <citation type="journal article" date="2014" name="Int. J. Syst. Evol. Microbiol.">
        <title>Complete genome sequence of Corynebacterium casei LMG S-19264T (=DSM 44701T), isolated from a smear-ripened cheese.</title>
        <authorList>
            <consortium name="US DOE Joint Genome Institute (JGI-PGF)"/>
            <person name="Walter F."/>
            <person name="Albersmeier A."/>
            <person name="Kalinowski J."/>
            <person name="Ruckert C."/>
        </authorList>
    </citation>
    <scope>NUCLEOTIDE SEQUENCE</scope>
    <source>
        <strain evidence="2">CGMCC 1.10998</strain>
    </source>
</reference>
<dbReference type="Gene3D" id="1.10.486.10">
    <property type="entry name" value="PCRA, domain 4"/>
    <property type="match status" value="1"/>
</dbReference>
<dbReference type="Gene3D" id="3.40.50.300">
    <property type="entry name" value="P-loop containing nucleotide triphosphate hydrolases"/>
    <property type="match status" value="1"/>
</dbReference>
<dbReference type="AlphaFoldDB" id="A0A916ULA4"/>
<evidence type="ECO:0000313" key="3">
    <source>
        <dbReference type="Proteomes" id="UP000637423"/>
    </source>
</evidence>